<dbReference type="PANTHER" id="PTHR43393:SF2">
    <property type="entry name" value="CYTOKININ RIBOSIDE 5'-MONOPHOSPHATE PHOSPHORIBOHYDROLASE"/>
    <property type="match status" value="1"/>
</dbReference>
<dbReference type="AlphaFoldDB" id="A0A6J7A4K3"/>
<dbReference type="InterPro" id="IPR052341">
    <property type="entry name" value="LOG_family_nucleotidases"/>
</dbReference>
<dbReference type="GO" id="GO:0005829">
    <property type="term" value="C:cytosol"/>
    <property type="evidence" value="ECO:0007669"/>
    <property type="project" value="TreeGrafter"/>
</dbReference>
<accession>A0A6J7A4K3</accession>
<dbReference type="GO" id="GO:0009691">
    <property type="term" value="P:cytokinin biosynthetic process"/>
    <property type="evidence" value="ECO:0007669"/>
    <property type="project" value="InterPro"/>
</dbReference>
<dbReference type="InterPro" id="IPR005269">
    <property type="entry name" value="LOG"/>
</dbReference>
<protein>
    <submittedName>
        <fullName evidence="1">Unannotated protein</fullName>
    </submittedName>
</protein>
<proteinExistence type="predicted"/>
<dbReference type="NCBIfam" id="TIGR00730">
    <property type="entry name" value="Rossman fold protein, TIGR00730 family"/>
    <property type="match status" value="1"/>
</dbReference>
<reference evidence="1" key="1">
    <citation type="submission" date="2020-05" db="EMBL/GenBank/DDBJ databases">
        <authorList>
            <person name="Chiriac C."/>
            <person name="Salcher M."/>
            <person name="Ghai R."/>
            <person name="Kavagutti S V."/>
        </authorList>
    </citation>
    <scope>NUCLEOTIDE SEQUENCE</scope>
</reference>
<name>A0A6J7A4K3_9ZZZZ</name>
<dbReference type="EMBL" id="CAFAAJ010000277">
    <property type="protein sequence ID" value="CAB4827752.1"/>
    <property type="molecule type" value="Genomic_DNA"/>
</dbReference>
<dbReference type="Gene3D" id="3.40.50.450">
    <property type="match status" value="1"/>
</dbReference>
<sequence>MPDGQSERQLLEGPKSRLRELRTVTRVTREMMRGFRALHFVGPCVTVFGSARIKPESAEYDLARRVAATLAQVGYTIITGGGPGIMEAGNRGAREAGGASIGCNIRLPFEQEPNPYLDVSVDFDYFFVRKMMLVKYSYAFVVMPGGFGTLDEMFEALTLIQTAKIHDFPVVVMGSEYWGPLREQIDAMVGTGMIAKADTDLLRFTDDVDEAVEHIRSRTVERFGLQKKLTPLRILGERGLQQWTMAGPESD</sequence>
<dbReference type="SUPFAM" id="SSF102405">
    <property type="entry name" value="MCP/YpsA-like"/>
    <property type="match status" value="1"/>
</dbReference>
<gene>
    <name evidence="1" type="ORF">UFOPK3001_02586</name>
</gene>
<dbReference type="GO" id="GO:0016787">
    <property type="term" value="F:hydrolase activity"/>
    <property type="evidence" value="ECO:0007669"/>
    <property type="project" value="InterPro"/>
</dbReference>
<dbReference type="PANTHER" id="PTHR43393">
    <property type="entry name" value="CYTOKININ RIBOSIDE 5'-MONOPHOSPHATE PHOSPHORIBOHYDROLASE"/>
    <property type="match status" value="1"/>
</dbReference>
<dbReference type="Pfam" id="PF03641">
    <property type="entry name" value="Lysine_decarbox"/>
    <property type="match status" value="1"/>
</dbReference>
<dbReference type="InterPro" id="IPR031100">
    <property type="entry name" value="LOG_fam"/>
</dbReference>
<evidence type="ECO:0000313" key="1">
    <source>
        <dbReference type="EMBL" id="CAB4827752.1"/>
    </source>
</evidence>
<organism evidence="1">
    <name type="scientific">freshwater metagenome</name>
    <dbReference type="NCBI Taxonomy" id="449393"/>
    <lineage>
        <taxon>unclassified sequences</taxon>
        <taxon>metagenomes</taxon>
        <taxon>ecological metagenomes</taxon>
    </lineage>
</organism>